<evidence type="ECO:0000313" key="2">
    <source>
        <dbReference type="WBParaSite" id="ES5_v2.g10065.t1"/>
    </source>
</evidence>
<dbReference type="WBParaSite" id="ES5_v2.g10065.t1">
    <property type="protein sequence ID" value="ES5_v2.g10065.t1"/>
    <property type="gene ID" value="ES5_v2.g10065"/>
</dbReference>
<sequence length="327" mass="38858">MSLFCVERVDEQIIDDRGTDKNVVFTFPFISNFPIQHHLINNCFATSYKMATTYWNVNIRTGFTSIVVKNAADEKWDGICFISYTLYYDDEMRFEFFSSSKIQMTESLDKFGFQTPDGYMSKFVEGLNNKKFSKCVIFIELHLPAKYFYQPWFKRERFFENEIDISYQIPDDYENDYRFQFMKTGDYAFECLDGTVLAYRVILFSSSSTMRKQLLSPFHYPVGTVLYTVDVIKPIINYFHSLCFKLPESFTFEYANRLFHAINFFEPIRKNSMLKKVQETLCQKFAAARNADNQLYHQLFGEMNVDDIFEIIDYIFKKSFFTNIILQ</sequence>
<dbReference type="Proteomes" id="UP000887579">
    <property type="component" value="Unplaced"/>
</dbReference>
<reference evidence="2" key="1">
    <citation type="submission" date="2022-11" db="UniProtKB">
        <authorList>
            <consortium name="WormBaseParasite"/>
        </authorList>
    </citation>
    <scope>IDENTIFICATION</scope>
</reference>
<organism evidence="1 2">
    <name type="scientific">Panagrolaimus sp. ES5</name>
    <dbReference type="NCBI Taxonomy" id="591445"/>
    <lineage>
        <taxon>Eukaryota</taxon>
        <taxon>Metazoa</taxon>
        <taxon>Ecdysozoa</taxon>
        <taxon>Nematoda</taxon>
        <taxon>Chromadorea</taxon>
        <taxon>Rhabditida</taxon>
        <taxon>Tylenchina</taxon>
        <taxon>Panagrolaimomorpha</taxon>
        <taxon>Panagrolaimoidea</taxon>
        <taxon>Panagrolaimidae</taxon>
        <taxon>Panagrolaimus</taxon>
    </lineage>
</organism>
<evidence type="ECO:0000313" key="1">
    <source>
        <dbReference type="Proteomes" id="UP000887579"/>
    </source>
</evidence>
<accession>A0AC34EZC3</accession>
<name>A0AC34EZC3_9BILA</name>
<proteinExistence type="predicted"/>
<protein>
    <submittedName>
        <fullName evidence="2">Uncharacterized protein</fullName>
    </submittedName>
</protein>